<evidence type="ECO:0000313" key="2">
    <source>
        <dbReference type="EMBL" id="SHO63806.1"/>
    </source>
</evidence>
<organism evidence="2 3">
    <name type="scientific">Algoriphagus zhangzhouensis</name>
    <dbReference type="NCBI Taxonomy" id="1073327"/>
    <lineage>
        <taxon>Bacteria</taxon>
        <taxon>Pseudomonadati</taxon>
        <taxon>Bacteroidota</taxon>
        <taxon>Cytophagia</taxon>
        <taxon>Cytophagales</taxon>
        <taxon>Cyclobacteriaceae</taxon>
        <taxon>Algoriphagus</taxon>
    </lineage>
</organism>
<feature type="transmembrane region" description="Helical" evidence="1">
    <location>
        <begin position="43"/>
        <end position="65"/>
    </location>
</feature>
<gene>
    <name evidence="2" type="ORF">SAMN04488108_2970</name>
</gene>
<accession>A0A1M7ZGK7</accession>
<sequence length="69" mass="7746">MFKLFFKNLNQRKRLLVQLLILSFWAGILGAFFKINGNPNGEILLIAGMVTQIISVIGLVSKWSIEGPK</sequence>
<keyword evidence="3" id="KW-1185">Reference proteome</keyword>
<evidence type="ECO:0000256" key="1">
    <source>
        <dbReference type="SAM" id="Phobius"/>
    </source>
</evidence>
<dbReference type="EMBL" id="FRXN01000004">
    <property type="protein sequence ID" value="SHO63806.1"/>
    <property type="molecule type" value="Genomic_DNA"/>
</dbReference>
<dbReference type="STRING" id="1073327.SAMN04488108_2970"/>
<reference evidence="3" key="1">
    <citation type="submission" date="2016-12" db="EMBL/GenBank/DDBJ databases">
        <authorList>
            <person name="Varghese N."/>
            <person name="Submissions S."/>
        </authorList>
    </citation>
    <scope>NUCLEOTIDE SEQUENCE [LARGE SCALE GENOMIC DNA]</scope>
    <source>
        <strain evidence="3">DSM 25035</strain>
    </source>
</reference>
<name>A0A1M7ZGK7_9BACT</name>
<evidence type="ECO:0000313" key="3">
    <source>
        <dbReference type="Proteomes" id="UP000184609"/>
    </source>
</evidence>
<keyword evidence="1" id="KW-0472">Membrane</keyword>
<keyword evidence="1" id="KW-0812">Transmembrane</keyword>
<proteinExistence type="predicted"/>
<dbReference type="OrthoDB" id="828254at2"/>
<dbReference type="RefSeq" id="WP_073572606.1">
    <property type="nucleotide sequence ID" value="NZ_FRXN01000004.1"/>
</dbReference>
<protein>
    <submittedName>
        <fullName evidence="2">Uncharacterized protein</fullName>
    </submittedName>
</protein>
<dbReference type="AlphaFoldDB" id="A0A1M7ZGK7"/>
<dbReference type="Proteomes" id="UP000184609">
    <property type="component" value="Unassembled WGS sequence"/>
</dbReference>
<keyword evidence="1" id="KW-1133">Transmembrane helix</keyword>